<dbReference type="EMBL" id="SDAM02000081">
    <property type="protein sequence ID" value="KAH6831851.1"/>
    <property type="molecule type" value="Genomic_DNA"/>
</dbReference>
<evidence type="ECO:0000256" key="3">
    <source>
        <dbReference type="ARBA" id="ARBA00022729"/>
    </source>
</evidence>
<organism evidence="11 12">
    <name type="scientific">Perilla frutescens var. hirtella</name>
    <name type="common">Perilla citriodora</name>
    <name type="synonym">Perilla setoyensis</name>
    <dbReference type="NCBI Taxonomy" id="608512"/>
    <lineage>
        <taxon>Eukaryota</taxon>
        <taxon>Viridiplantae</taxon>
        <taxon>Streptophyta</taxon>
        <taxon>Embryophyta</taxon>
        <taxon>Tracheophyta</taxon>
        <taxon>Spermatophyta</taxon>
        <taxon>Magnoliopsida</taxon>
        <taxon>eudicotyledons</taxon>
        <taxon>Gunneridae</taxon>
        <taxon>Pentapetalae</taxon>
        <taxon>asterids</taxon>
        <taxon>lamiids</taxon>
        <taxon>Lamiales</taxon>
        <taxon>Lamiaceae</taxon>
        <taxon>Nepetoideae</taxon>
        <taxon>Elsholtzieae</taxon>
        <taxon>Perilla</taxon>
    </lineage>
</organism>
<evidence type="ECO:0000256" key="2">
    <source>
        <dbReference type="ARBA" id="ARBA00012513"/>
    </source>
</evidence>
<accession>A0AAD4PA38</accession>
<dbReference type="AlphaFoldDB" id="A0AAD4PA38"/>
<dbReference type="GO" id="GO:0004674">
    <property type="term" value="F:protein serine/threonine kinase activity"/>
    <property type="evidence" value="ECO:0007669"/>
    <property type="project" value="UniProtKB-EC"/>
</dbReference>
<name>A0AAD4PA38_PERFH</name>
<comment type="subcellular location">
    <subcellularLocation>
        <location evidence="1">Membrane</location>
        <topology evidence="1">Single-pass membrane protein</topology>
    </subcellularLocation>
</comment>
<keyword evidence="12" id="KW-1185">Reference proteome</keyword>
<evidence type="ECO:0000256" key="6">
    <source>
        <dbReference type="ARBA" id="ARBA00048679"/>
    </source>
</evidence>
<evidence type="ECO:0000259" key="10">
    <source>
        <dbReference type="Pfam" id="PF14380"/>
    </source>
</evidence>
<evidence type="ECO:0000259" key="9">
    <source>
        <dbReference type="Pfam" id="PF13947"/>
    </source>
</evidence>
<comment type="catalytic activity">
    <reaction evidence="5">
        <text>L-threonyl-[protein] + ATP = O-phospho-L-threonyl-[protein] + ADP + H(+)</text>
        <dbReference type="Rhea" id="RHEA:46608"/>
        <dbReference type="Rhea" id="RHEA-COMP:11060"/>
        <dbReference type="Rhea" id="RHEA-COMP:11605"/>
        <dbReference type="ChEBI" id="CHEBI:15378"/>
        <dbReference type="ChEBI" id="CHEBI:30013"/>
        <dbReference type="ChEBI" id="CHEBI:30616"/>
        <dbReference type="ChEBI" id="CHEBI:61977"/>
        <dbReference type="ChEBI" id="CHEBI:456216"/>
        <dbReference type="EC" id="2.7.11.1"/>
    </reaction>
</comment>
<keyword evidence="7" id="KW-0812">Transmembrane</keyword>
<keyword evidence="7" id="KW-1133">Transmembrane helix</keyword>
<dbReference type="EC" id="2.7.11.1" evidence="2"/>
<dbReference type="Pfam" id="PF14380">
    <property type="entry name" value="WAK_assoc"/>
    <property type="match status" value="1"/>
</dbReference>
<dbReference type="PANTHER" id="PTHR33138">
    <property type="entry name" value="OS01G0690200 PROTEIN"/>
    <property type="match status" value="1"/>
</dbReference>
<dbReference type="InterPro" id="IPR032872">
    <property type="entry name" value="WAK_assoc_C"/>
</dbReference>
<dbReference type="GO" id="GO:0030247">
    <property type="term" value="F:polysaccharide binding"/>
    <property type="evidence" value="ECO:0007669"/>
    <property type="project" value="InterPro"/>
</dbReference>
<dbReference type="GO" id="GO:0016020">
    <property type="term" value="C:membrane"/>
    <property type="evidence" value="ECO:0007669"/>
    <property type="project" value="UniProtKB-SubCell"/>
</dbReference>
<comment type="catalytic activity">
    <reaction evidence="6">
        <text>L-seryl-[protein] + ATP = O-phospho-L-seryl-[protein] + ADP + H(+)</text>
        <dbReference type="Rhea" id="RHEA:17989"/>
        <dbReference type="Rhea" id="RHEA-COMP:9863"/>
        <dbReference type="Rhea" id="RHEA-COMP:11604"/>
        <dbReference type="ChEBI" id="CHEBI:15378"/>
        <dbReference type="ChEBI" id="CHEBI:29999"/>
        <dbReference type="ChEBI" id="CHEBI:30616"/>
        <dbReference type="ChEBI" id="CHEBI:83421"/>
        <dbReference type="ChEBI" id="CHEBI:456216"/>
        <dbReference type="EC" id="2.7.11.1"/>
    </reaction>
</comment>
<evidence type="ECO:0000313" key="12">
    <source>
        <dbReference type="Proteomes" id="UP001190926"/>
    </source>
</evidence>
<dbReference type="Pfam" id="PF13947">
    <property type="entry name" value="GUB_WAK_bind"/>
    <property type="match status" value="1"/>
</dbReference>
<evidence type="ECO:0000256" key="8">
    <source>
        <dbReference type="SAM" id="SignalP"/>
    </source>
</evidence>
<evidence type="ECO:0000256" key="5">
    <source>
        <dbReference type="ARBA" id="ARBA00047899"/>
    </source>
</evidence>
<feature type="domain" description="Wall-associated receptor kinase galacturonan-binding" evidence="9">
    <location>
        <begin position="34"/>
        <end position="96"/>
    </location>
</feature>
<reference evidence="11 12" key="1">
    <citation type="journal article" date="2021" name="Nat. Commun.">
        <title>Incipient diploidization of the medicinal plant Perilla within 10,000 years.</title>
        <authorList>
            <person name="Zhang Y."/>
            <person name="Shen Q."/>
            <person name="Leng L."/>
            <person name="Zhang D."/>
            <person name="Chen S."/>
            <person name="Shi Y."/>
            <person name="Ning Z."/>
            <person name="Chen S."/>
        </authorList>
    </citation>
    <scope>NUCLEOTIDE SEQUENCE [LARGE SCALE GENOMIC DNA]</scope>
    <source>
        <strain evidence="12">cv. PC099</strain>
    </source>
</reference>
<gene>
    <name evidence="11" type="ORF">C2S53_008344</name>
</gene>
<dbReference type="PANTHER" id="PTHR33138:SF51">
    <property type="entry name" value="WALL-ASSOCIATED RECEPTOR KINASE GALACTURONAN-BINDING DOMAIN-CONTAINING PROTEIN"/>
    <property type="match status" value="1"/>
</dbReference>
<dbReference type="InterPro" id="IPR025287">
    <property type="entry name" value="WAK_GUB"/>
</dbReference>
<keyword evidence="7" id="KW-0472">Membrane</keyword>
<evidence type="ECO:0000313" key="11">
    <source>
        <dbReference type="EMBL" id="KAH6831851.1"/>
    </source>
</evidence>
<proteinExistence type="predicted"/>
<feature type="chain" id="PRO_5042166651" description="non-specific serine/threonine protein kinase" evidence="8">
    <location>
        <begin position="25"/>
        <end position="312"/>
    </location>
</feature>
<feature type="signal peptide" evidence="8">
    <location>
        <begin position="1"/>
        <end position="24"/>
    </location>
</feature>
<protein>
    <recommendedName>
        <fullName evidence="2">non-specific serine/threonine protein kinase</fullName>
        <ecNumber evidence="2">2.7.11.1</ecNumber>
    </recommendedName>
</protein>
<feature type="transmembrane region" description="Helical" evidence="7">
    <location>
        <begin position="270"/>
        <end position="291"/>
    </location>
</feature>
<evidence type="ECO:0000256" key="1">
    <source>
        <dbReference type="ARBA" id="ARBA00004167"/>
    </source>
</evidence>
<sequence>MASRARYIPFLPLAITFLSISTNGNSVNSPPPPCAAFDCGNGLTLGYPFHLQSHQPFCGYPNLAISCTNNQPILHISDNPYTVKNLNISDSSVTVAYGGADAAATATCPIATDAAVALDSDSLLQLSYNNTGNKIVRFYYNCTVYPPSAAAAGIKCLQRGAKHSYAFVEGSQPEYSDWIQHCESTVTAPVMEDAVDDLRNGSGNALKLGFMLTWKSVDRSCKVCEEGGGFCGYSSNDIDHKFFCFCSDGRNSSLSCHVSGEISKTSQPNYVAIGSVIFGGVLTLTAAVFFINKIKIGVQKHGFNRLPTTFGK</sequence>
<comment type="caution">
    <text evidence="11">The sequence shown here is derived from an EMBL/GenBank/DDBJ whole genome shotgun (WGS) entry which is preliminary data.</text>
</comment>
<feature type="domain" description="Wall-associated receptor kinase C-terminal" evidence="10">
    <location>
        <begin position="156"/>
        <end position="249"/>
    </location>
</feature>
<evidence type="ECO:0000256" key="4">
    <source>
        <dbReference type="ARBA" id="ARBA00023180"/>
    </source>
</evidence>
<evidence type="ECO:0000256" key="7">
    <source>
        <dbReference type="SAM" id="Phobius"/>
    </source>
</evidence>
<dbReference type="Proteomes" id="UP001190926">
    <property type="component" value="Unassembled WGS sequence"/>
</dbReference>
<keyword evidence="4" id="KW-0325">Glycoprotein</keyword>
<keyword evidence="3 8" id="KW-0732">Signal</keyword>